<comment type="caution">
    <text evidence="5">The sequence shown here is derived from an EMBL/GenBank/DDBJ whole genome shotgun (WGS) entry which is preliminary data.</text>
</comment>
<dbReference type="InterPro" id="IPR009057">
    <property type="entry name" value="Homeodomain-like_sf"/>
</dbReference>
<proteinExistence type="predicted"/>
<accession>A0ABN7ZGG4</accession>
<evidence type="ECO:0000313" key="5">
    <source>
        <dbReference type="EMBL" id="CAG9183147.1"/>
    </source>
</evidence>
<dbReference type="InterPro" id="IPR018060">
    <property type="entry name" value="HTH_AraC"/>
</dbReference>
<dbReference type="InterPro" id="IPR009594">
    <property type="entry name" value="Tscrpt_reg_HTH_AraC_N"/>
</dbReference>
<dbReference type="PROSITE" id="PS01124">
    <property type="entry name" value="HTH_ARAC_FAMILY_2"/>
    <property type="match status" value="1"/>
</dbReference>
<feature type="compositionally biased region" description="Low complexity" evidence="3">
    <location>
        <begin position="326"/>
        <end position="339"/>
    </location>
</feature>
<protein>
    <recommendedName>
        <fullName evidence="4">HTH araC/xylS-type domain-containing protein</fullName>
    </recommendedName>
</protein>
<keyword evidence="6" id="KW-1185">Reference proteome</keyword>
<evidence type="ECO:0000313" key="6">
    <source>
        <dbReference type="Proteomes" id="UP000721236"/>
    </source>
</evidence>
<evidence type="ECO:0000256" key="3">
    <source>
        <dbReference type="SAM" id="MobiDB-lite"/>
    </source>
</evidence>
<dbReference type="PANTHER" id="PTHR43436:SF2">
    <property type="entry name" value="ARAC_XYLS FAMILY TRANSCRIPTIONAL REGULATOR"/>
    <property type="match status" value="1"/>
</dbReference>
<reference evidence="5 6" key="1">
    <citation type="submission" date="2021-08" db="EMBL/GenBank/DDBJ databases">
        <authorList>
            <person name="Peeters C."/>
        </authorList>
    </citation>
    <scope>NUCLEOTIDE SEQUENCE [LARGE SCALE GENOMIC DNA]</scope>
    <source>
        <strain evidence="5 6">LMG 21510</strain>
    </source>
</reference>
<gene>
    <name evidence="5" type="ORF">LMG21510_04770</name>
</gene>
<dbReference type="Gene3D" id="1.10.10.60">
    <property type="entry name" value="Homeodomain-like"/>
    <property type="match status" value="1"/>
</dbReference>
<feature type="region of interest" description="Disordered" evidence="3">
    <location>
        <begin position="303"/>
        <end position="339"/>
    </location>
</feature>
<organism evidence="5 6">
    <name type="scientific">Cupriavidus respiraculi</name>
    <dbReference type="NCBI Taxonomy" id="195930"/>
    <lineage>
        <taxon>Bacteria</taxon>
        <taxon>Pseudomonadati</taxon>
        <taxon>Pseudomonadota</taxon>
        <taxon>Betaproteobacteria</taxon>
        <taxon>Burkholderiales</taxon>
        <taxon>Burkholderiaceae</taxon>
        <taxon>Cupriavidus</taxon>
    </lineage>
</organism>
<feature type="domain" description="HTH araC/xylS-type" evidence="4">
    <location>
        <begin position="195"/>
        <end position="293"/>
    </location>
</feature>
<evidence type="ECO:0000256" key="2">
    <source>
        <dbReference type="ARBA" id="ARBA00023163"/>
    </source>
</evidence>
<dbReference type="SMART" id="SM00342">
    <property type="entry name" value="HTH_ARAC"/>
    <property type="match status" value="1"/>
</dbReference>
<dbReference type="PANTHER" id="PTHR43436">
    <property type="entry name" value="ARAC-FAMILY TRANSCRIPTIONAL REGULATOR"/>
    <property type="match status" value="1"/>
</dbReference>
<sequence>MSTVIDSAQARMIRLLQRLAPNEGYTQSALDSVRLMRSDRPLGRTPVLYEPSIVIVCQGRKIGFLGEEVYVYDAQHYLVLSVPLPFSTETQASPAEPMLAVSVRLDLIELTELISQIDAAGHHAAAPAAGIVSTPLDGALADATLRLLQSLTSPVDAQILGPAIVREICYRVLTGEQGGAMRAALAHNGRFGRVARALKKIHTEFAGPLNVSGLAEEAGMSVPAFHANFRAVTQTSPIQYIKSTRLHHARLLMIRDGATAASAAARVGYESASQFSREFKRLFGRTPVDEVRDMRESFTLSPAVTPEELQWQGEAQAPVAERVRAGRASAGASRPRASA</sequence>
<evidence type="ECO:0000259" key="4">
    <source>
        <dbReference type="PROSITE" id="PS01124"/>
    </source>
</evidence>
<dbReference type="SUPFAM" id="SSF46689">
    <property type="entry name" value="Homeodomain-like"/>
    <property type="match status" value="2"/>
</dbReference>
<dbReference type="Pfam" id="PF06719">
    <property type="entry name" value="AraC_N"/>
    <property type="match status" value="1"/>
</dbReference>
<name>A0ABN7ZGG4_9BURK</name>
<dbReference type="Proteomes" id="UP000721236">
    <property type="component" value="Unassembled WGS sequence"/>
</dbReference>
<keyword evidence="1" id="KW-0805">Transcription regulation</keyword>
<evidence type="ECO:0000256" key="1">
    <source>
        <dbReference type="ARBA" id="ARBA00023015"/>
    </source>
</evidence>
<dbReference type="Pfam" id="PF12833">
    <property type="entry name" value="HTH_18"/>
    <property type="match status" value="1"/>
</dbReference>
<keyword evidence="2" id="KW-0804">Transcription</keyword>
<dbReference type="EMBL" id="CAJZAH010000008">
    <property type="protein sequence ID" value="CAG9183147.1"/>
    <property type="molecule type" value="Genomic_DNA"/>
</dbReference>